<dbReference type="Proteomes" id="UP000198211">
    <property type="component" value="Unassembled WGS sequence"/>
</dbReference>
<evidence type="ECO:0000313" key="1">
    <source>
        <dbReference type="EMBL" id="OWZ19441.1"/>
    </source>
</evidence>
<reference evidence="2" key="1">
    <citation type="submission" date="2017-03" db="EMBL/GenBank/DDBJ databases">
        <title>Phytopthora megakarya and P. palmivora, two closely related causual agents of cacao black pod achieved similar genome size and gene model numbers by different mechanisms.</title>
        <authorList>
            <person name="Ali S."/>
            <person name="Shao J."/>
            <person name="Larry D.J."/>
            <person name="Kronmiller B."/>
            <person name="Shen D."/>
            <person name="Strem M.D."/>
            <person name="Melnick R.L."/>
            <person name="Guiltinan M.J."/>
            <person name="Tyler B.M."/>
            <person name="Meinhardt L.W."/>
            <person name="Bailey B.A."/>
        </authorList>
    </citation>
    <scope>NUCLEOTIDE SEQUENCE [LARGE SCALE GENOMIC DNA]</scope>
    <source>
        <strain evidence="2">zdho120</strain>
    </source>
</reference>
<evidence type="ECO:0008006" key="3">
    <source>
        <dbReference type="Google" id="ProtNLM"/>
    </source>
</evidence>
<protein>
    <recommendedName>
        <fullName evidence="3">PiggyBac transposable element-derived protein domain-containing protein</fullName>
    </recommendedName>
</protein>
<keyword evidence="2" id="KW-1185">Reference proteome</keyword>
<organism evidence="1 2">
    <name type="scientific">Phytophthora megakarya</name>
    <dbReference type="NCBI Taxonomy" id="4795"/>
    <lineage>
        <taxon>Eukaryota</taxon>
        <taxon>Sar</taxon>
        <taxon>Stramenopiles</taxon>
        <taxon>Oomycota</taxon>
        <taxon>Peronosporomycetes</taxon>
        <taxon>Peronosporales</taxon>
        <taxon>Peronosporaceae</taxon>
        <taxon>Phytophthora</taxon>
    </lineage>
</organism>
<comment type="caution">
    <text evidence="1">The sequence shown here is derived from an EMBL/GenBank/DDBJ whole genome shotgun (WGS) entry which is preliminary data.</text>
</comment>
<gene>
    <name evidence="1" type="ORF">PHMEG_0006319</name>
</gene>
<dbReference type="AlphaFoldDB" id="A0A225WP61"/>
<accession>A0A225WP61</accession>
<evidence type="ECO:0000313" key="2">
    <source>
        <dbReference type="Proteomes" id="UP000198211"/>
    </source>
</evidence>
<sequence length="82" mass="9719">MLPADEPSTGSNLIVERKISLTICKVGSIRNRKVGERRATRFYCEQCSDGDKRIYLCDKIRPDHYPNNKYTFDQIWHELWKN</sequence>
<proteinExistence type="predicted"/>
<dbReference type="EMBL" id="NBNE01000443">
    <property type="protein sequence ID" value="OWZ19441.1"/>
    <property type="molecule type" value="Genomic_DNA"/>
</dbReference>
<name>A0A225WP61_9STRA</name>
<dbReference type="OrthoDB" id="121783at2759"/>